<evidence type="ECO:0000313" key="1">
    <source>
        <dbReference type="EMBL" id="OLP07453.1"/>
    </source>
</evidence>
<gene>
    <name evidence="1" type="ORF">BLL52_1283</name>
</gene>
<proteinExistence type="predicted"/>
<dbReference type="AlphaFoldDB" id="A0A1Q8YHG8"/>
<evidence type="ECO:0000313" key="2">
    <source>
        <dbReference type="Proteomes" id="UP000185911"/>
    </source>
</evidence>
<dbReference type="STRING" id="81479.RA876_01060"/>
<accession>A0A1Q8YHG8</accession>
<reference evidence="1 2" key="1">
    <citation type="submission" date="2017-01" db="EMBL/GenBank/DDBJ databases">
        <title>Genome sequence of Rhodoferax antarcticus ANT.BR, a psychrophilic purple nonsulfur bacterium from an Antarctic microbial mat.</title>
        <authorList>
            <person name="Baker J."/>
            <person name="Riester C."/>
            <person name="Skinner B."/>
            <person name="Newell A."/>
            <person name="Swingley W."/>
            <person name="Madigan M."/>
            <person name="Jung D."/>
            <person name="Asao M."/>
            <person name="Chen M."/>
            <person name="Loughlin P."/>
            <person name="Pan H."/>
            <person name="Lin S."/>
            <person name="Li N."/>
            <person name="Shaw J."/>
            <person name="Prado M."/>
            <person name="Sherman C."/>
            <person name="Li X."/>
            <person name="Tang J."/>
            <person name="Blankenship R."/>
            <person name="Zhao T."/>
            <person name="Touchman J."/>
            <person name="Sattley M."/>
        </authorList>
    </citation>
    <scope>NUCLEOTIDE SEQUENCE [LARGE SCALE GENOMIC DNA]</scope>
    <source>
        <strain evidence="1 2">ANT.BR</strain>
    </source>
</reference>
<protein>
    <submittedName>
        <fullName evidence="1">Uncharacterized protein</fullName>
    </submittedName>
</protein>
<dbReference type="Proteomes" id="UP000185911">
    <property type="component" value="Unassembled WGS sequence"/>
</dbReference>
<name>A0A1Q8YHG8_9BURK</name>
<dbReference type="RefSeq" id="WP_075585762.1">
    <property type="nucleotide sequence ID" value="NZ_MSYM01000008.1"/>
</dbReference>
<comment type="caution">
    <text evidence="1">The sequence shown here is derived from an EMBL/GenBank/DDBJ whole genome shotgun (WGS) entry which is preliminary data.</text>
</comment>
<sequence length="136" mass="14647">MGFDYIFFDAALADALLSFAAGLGAPGQLRPDPMGGWVVQVQEDLSDAVQDAIEAEYNRLMLHQRDVLDAADGADTNDVLGVQVTLPGGEDCLVRVPPDLGRKLVNTFNFEEIHQLVTLIAAQAVRPVDGPLCQKL</sequence>
<dbReference type="EMBL" id="MSYM01000008">
    <property type="protein sequence ID" value="OLP07453.1"/>
    <property type="molecule type" value="Genomic_DNA"/>
</dbReference>
<keyword evidence="2" id="KW-1185">Reference proteome</keyword>
<organism evidence="1 2">
    <name type="scientific">Rhodoferax antarcticus ANT.BR</name>
    <dbReference type="NCBI Taxonomy" id="1111071"/>
    <lineage>
        <taxon>Bacteria</taxon>
        <taxon>Pseudomonadati</taxon>
        <taxon>Pseudomonadota</taxon>
        <taxon>Betaproteobacteria</taxon>
        <taxon>Burkholderiales</taxon>
        <taxon>Comamonadaceae</taxon>
        <taxon>Rhodoferax</taxon>
    </lineage>
</organism>